<evidence type="ECO:0000256" key="1">
    <source>
        <dbReference type="SAM" id="Phobius"/>
    </source>
</evidence>
<gene>
    <name evidence="2" type="ORF">C8Q71DRAFT_804498</name>
</gene>
<dbReference type="EMBL" id="JADCUA010000004">
    <property type="protein sequence ID" value="KAH9840843.1"/>
    <property type="molecule type" value="Genomic_DNA"/>
</dbReference>
<evidence type="ECO:0000313" key="2">
    <source>
        <dbReference type="EMBL" id="KAH9840843.1"/>
    </source>
</evidence>
<organism evidence="2 3">
    <name type="scientific">Rhodofomes roseus</name>
    <dbReference type="NCBI Taxonomy" id="34475"/>
    <lineage>
        <taxon>Eukaryota</taxon>
        <taxon>Fungi</taxon>
        <taxon>Dikarya</taxon>
        <taxon>Basidiomycota</taxon>
        <taxon>Agaricomycotina</taxon>
        <taxon>Agaricomycetes</taxon>
        <taxon>Polyporales</taxon>
        <taxon>Rhodofomes</taxon>
    </lineage>
</organism>
<keyword evidence="1" id="KW-1133">Transmembrane helix</keyword>
<dbReference type="GeneID" id="72006712"/>
<protein>
    <submittedName>
        <fullName evidence="2">Uncharacterized protein</fullName>
    </submittedName>
</protein>
<keyword evidence="1" id="KW-0472">Membrane</keyword>
<keyword evidence="1" id="KW-0812">Transmembrane</keyword>
<sequence length="564" mass="62511">MSYSSTSARLAQSSPSVSLEKGAYRLRAPPRIRTISKTRIQPLQLHPRAADSSRSAYQKQMAVLVIFLISATVSCFGAAYYLFTTRWDLATLSSLGDASDNPDSLSPSSLLSLSSSLSSVLSVDSSEKYLAYLPHSGFHNQRIAFENALVLSRLLNRTLLVPPVRLGMTPVYYLPFDQLRDVLANATKVGLEHCKEVRLDGSQDIPPECMDYYDFTYVPWEWLVDLSKLKTEQRVLPCWNLTDAWLEDRLNISHNDTFFFKDTARNHYSFLDFTPGPSSSTTALSRKYIESIQISALAQRAERLVFLGTLMGSSRLHLRNPTYYQLRARIREQMALTNPLLAALAEDVRAALGGQYLGAHVRLGDGLFRENGAENVRLTWWRLVHATLGFSIQDTLALEKALADFDVDASGNAAMTLAPPRIPLDIPALRVPHPPLPPLNPATNLSFACPGTLHTAPALTLLNTPLFIATDVAAPHADPLLARFTRTFPCTFFLADFRAQFAPLDGLVSGADGVRLRGFVVPFLDAMIAGRAWAVVGTEQSTYSAFVADVLWRRYHGFEIVQRG</sequence>
<accession>A0ABQ8KQF8</accession>
<name>A0ABQ8KQF8_9APHY</name>
<dbReference type="Proteomes" id="UP000814176">
    <property type="component" value="Unassembled WGS sequence"/>
</dbReference>
<keyword evidence="3" id="KW-1185">Reference proteome</keyword>
<dbReference type="PANTHER" id="PTHR36050">
    <property type="entry name" value="O-FUCOSYLTRANSFERASE 30"/>
    <property type="match status" value="1"/>
</dbReference>
<comment type="caution">
    <text evidence="2">The sequence shown here is derived from an EMBL/GenBank/DDBJ whole genome shotgun (WGS) entry which is preliminary data.</text>
</comment>
<reference evidence="2 3" key="1">
    <citation type="journal article" date="2021" name="Environ. Microbiol.">
        <title>Gene family expansions and transcriptome signatures uncover fungal adaptations to wood decay.</title>
        <authorList>
            <person name="Hage H."/>
            <person name="Miyauchi S."/>
            <person name="Viragh M."/>
            <person name="Drula E."/>
            <person name="Min B."/>
            <person name="Chaduli D."/>
            <person name="Navarro D."/>
            <person name="Favel A."/>
            <person name="Norest M."/>
            <person name="Lesage-Meessen L."/>
            <person name="Balint B."/>
            <person name="Merenyi Z."/>
            <person name="de Eugenio L."/>
            <person name="Morin E."/>
            <person name="Martinez A.T."/>
            <person name="Baldrian P."/>
            <person name="Stursova M."/>
            <person name="Martinez M.J."/>
            <person name="Novotny C."/>
            <person name="Magnuson J.K."/>
            <person name="Spatafora J.W."/>
            <person name="Maurice S."/>
            <person name="Pangilinan J."/>
            <person name="Andreopoulos W."/>
            <person name="LaButti K."/>
            <person name="Hundley H."/>
            <person name="Na H."/>
            <person name="Kuo A."/>
            <person name="Barry K."/>
            <person name="Lipzen A."/>
            <person name="Henrissat B."/>
            <person name="Riley R."/>
            <person name="Ahrendt S."/>
            <person name="Nagy L.G."/>
            <person name="Grigoriev I.V."/>
            <person name="Martin F."/>
            <person name="Rosso M.N."/>
        </authorList>
    </citation>
    <scope>NUCLEOTIDE SEQUENCE [LARGE SCALE GENOMIC DNA]</scope>
    <source>
        <strain evidence="2 3">CIRM-BRFM 1785</strain>
    </source>
</reference>
<proteinExistence type="predicted"/>
<dbReference type="RefSeq" id="XP_047782309.1">
    <property type="nucleotide sequence ID" value="XM_047925980.1"/>
</dbReference>
<evidence type="ECO:0000313" key="3">
    <source>
        <dbReference type="Proteomes" id="UP000814176"/>
    </source>
</evidence>
<dbReference type="PANTHER" id="PTHR36050:SF1">
    <property type="entry name" value="O-FUCOSYLTRANSFERASE 30"/>
    <property type="match status" value="1"/>
</dbReference>
<feature type="transmembrane region" description="Helical" evidence="1">
    <location>
        <begin position="62"/>
        <end position="83"/>
    </location>
</feature>